<evidence type="ECO:0000256" key="6">
    <source>
        <dbReference type="ARBA" id="ARBA00023212"/>
    </source>
</evidence>
<dbReference type="Pfam" id="PF09336">
    <property type="entry name" value="Vps4_C"/>
    <property type="match status" value="1"/>
</dbReference>
<dbReference type="PROSITE" id="PS00674">
    <property type="entry name" value="AAA"/>
    <property type="match status" value="1"/>
</dbReference>
<dbReference type="GO" id="GO:0008568">
    <property type="term" value="F:microtubule severing ATPase activity"/>
    <property type="evidence" value="ECO:0007669"/>
    <property type="project" value="UniProtKB-EC"/>
</dbReference>
<dbReference type="HAMAP" id="MF_03023">
    <property type="entry name" value="Katanin_p60_A1"/>
    <property type="match status" value="1"/>
</dbReference>
<evidence type="ECO:0000313" key="10">
    <source>
        <dbReference type="EMBL" id="KAG5575974.1"/>
    </source>
</evidence>
<keyword evidence="11" id="KW-1185">Reference proteome</keyword>
<dbReference type="InterPro" id="IPR015415">
    <property type="entry name" value="Spast_Vps4_C"/>
</dbReference>
<dbReference type="PANTHER" id="PTHR23074">
    <property type="entry name" value="AAA DOMAIN-CONTAINING"/>
    <property type="match status" value="1"/>
</dbReference>
<dbReference type="InterPro" id="IPR041569">
    <property type="entry name" value="AAA_lid_3"/>
</dbReference>
<feature type="domain" description="EF-hand" evidence="9">
    <location>
        <begin position="9"/>
        <end position="44"/>
    </location>
</feature>
<dbReference type="Pfam" id="PF00004">
    <property type="entry name" value="AAA"/>
    <property type="match status" value="1"/>
</dbReference>
<comment type="function">
    <text evidence="8">Severs microtubules in an ATP-dependent manner. Microtubule severing may promote rapid reorganization of cellular microtubule arrays.</text>
</comment>
<name>A0A9J5WM56_SOLCO</name>
<dbReference type="InterPro" id="IPR002048">
    <property type="entry name" value="EF_hand_dom"/>
</dbReference>
<dbReference type="InterPro" id="IPR003959">
    <property type="entry name" value="ATPase_AAA_core"/>
</dbReference>
<keyword evidence="6 8" id="KW-0206">Cytoskeleton</keyword>
<reference evidence="10 11" key="1">
    <citation type="submission" date="2020-09" db="EMBL/GenBank/DDBJ databases">
        <title>De no assembly of potato wild relative species, Solanum commersonii.</title>
        <authorList>
            <person name="Cho K."/>
        </authorList>
    </citation>
    <scope>NUCLEOTIDE SEQUENCE [LARGE SCALE GENOMIC DNA]</scope>
    <source>
        <strain evidence="10">LZ3.2</strain>
        <tissue evidence="10">Leaf</tissue>
    </source>
</reference>
<sequence>MAGVDAAKSKEEKMKIIFDKFDINKDLHLGITELLGWIMAVEPTLSNNLQRLPFFLQILLGNPSFLAGSKGLSYYGFTHIYEEGHRNLDHDFNTINIQPPIQQSGGISSAGQVYNIGITAQQQMGGGISSAAQVNSYGNTMQQVGGELNSAAQVNNNVNSAQQENAVKDGKSKVKYNGSHPELAARLQKEILDTNPGVKWDDVAGLSEAKRILQETVVLPLLMPEYFQGIRRPWRGVLMFGPPGTGKTLLAKAVATECGTTFMNISCSSLCGKWYGESERLTRCLFELARAHAPTIIFIDEIDSLCSTRGSATEHETSRRLKSELLVQIDGLNNSNSTSGKMVTLLAATNFPGNIDEALRRRLEKRIYIPLPDFENRKELIRINLKSIELAPGVDIEQVAQKTEGYSGDDLTNICRDASFNGMRRKIAGKPIDEIKNIMKSEMLKIPVTMEDFLEAVDKIKPTVSSGDIQRHEKWYSEFGSS</sequence>
<dbReference type="PANTHER" id="PTHR23074:SF150">
    <property type="entry name" value="KATANIN P60 ATPASE-CONTAINING SUBUNIT A1-LIKE"/>
    <property type="match status" value="1"/>
</dbReference>
<dbReference type="PROSITE" id="PS50222">
    <property type="entry name" value="EF_HAND_2"/>
    <property type="match status" value="1"/>
</dbReference>
<comment type="caution">
    <text evidence="10">The sequence shown here is derived from an EMBL/GenBank/DDBJ whole genome shotgun (WGS) entry which is preliminary data.</text>
</comment>
<dbReference type="AlphaFoldDB" id="A0A9J5WM56"/>
<proteinExistence type="inferred from homology"/>
<dbReference type="GO" id="GO:0005737">
    <property type="term" value="C:cytoplasm"/>
    <property type="evidence" value="ECO:0007669"/>
    <property type="project" value="UniProtKB-UniRule"/>
</dbReference>
<dbReference type="InterPro" id="IPR028596">
    <property type="entry name" value="KATNA1"/>
</dbReference>
<dbReference type="FunFam" id="3.40.50.300:FF:000159">
    <property type="entry name" value="Katanin p60 ATPase-containing subunit A1"/>
    <property type="match status" value="1"/>
</dbReference>
<dbReference type="GO" id="GO:0008017">
    <property type="term" value="F:microtubule binding"/>
    <property type="evidence" value="ECO:0007669"/>
    <property type="project" value="UniProtKB-UniRule"/>
</dbReference>
<dbReference type="GO" id="GO:0005509">
    <property type="term" value="F:calcium ion binding"/>
    <property type="evidence" value="ECO:0007669"/>
    <property type="project" value="InterPro"/>
</dbReference>
<gene>
    <name evidence="8" type="primary">KATNA1</name>
    <name evidence="10" type="ORF">H5410_056108</name>
</gene>
<dbReference type="Proteomes" id="UP000824120">
    <property type="component" value="Chromosome 11"/>
</dbReference>
<organism evidence="10 11">
    <name type="scientific">Solanum commersonii</name>
    <name type="common">Commerson's wild potato</name>
    <name type="synonym">Commerson's nightshade</name>
    <dbReference type="NCBI Taxonomy" id="4109"/>
    <lineage>
        <taxon>Eukaryota</taxon>
        <taxon>Viridiplantae</taxon>
        <taxon>Streptophyta</taxon>
        <taxon>Embryophyta</taxon>
        <taxon>Tracheophyta</taxon>
        <taxon>Spermatophyta</taxon>
        <taxon>Magnoliopsida</taxon>
        <taxon>eudicotyledons</taxon>
        <taxon>Gunneridae</taxon>
        <taxon>Pentapetalae</taxon>
        <taxon>asterids</taxon>
        <taxon>lamiids</taxon>
        <taxon>Solanales</taxon>
        <taxon>Solanaceae</taxon>
        <taxon>Solanoideae</taxon>
        <taxon>Solaneae</taxon>
        <taxon>Solanum</taxon>
    </lineage>
</organism>
<evidence type="ECO:0000256" key="1">
    <source>
        <dbReference type="ARBA" id="ARBA00004245"/>
    </source>
</evidence>
<keyword evidence="3 8" id="KW-0493">Microtubule</keyword>
<keyword evidence="7 8" id="KW-0413">Isomerase</keyword>
<accession>A0A9J5WM56</accession>
<dbReference type="EMBL" id="JACXVP010000011">
    <property type="protein sequence ID" value="KAG5575974.1"/>
    <property type="molecule type" value="Genomic_DNA"/>
</dbReference>
<keyword evidence="2 8" id="KW-0963">Cytoplasm</keyword>
<keyword evidence="4 8" id="KW-0547">Nucleotide-binding</keyword>
<dbReference type="OrthoDB" id="191529at2759"/>
<dbReference type="GO" id="GO:0005874">
    <property type="term" value="C:microtubule"/>
    <property type="evidence" value="ECO:0007669"/>
    <property type="project" value="UniProtKB-KW"/>
</dbReference>
<dbReference type="Gene3D" id="1.10.8.60">
    <property type="match status" value="1"/>
</dbReference>
<feature type="binding site" evidence="8">
    <location>
        <begin position="241"/>
        <end position="248"/>
    </location>
    <ligand>
        <name>ATP</name>
        <dbReference type="ChEBI" id="CHEBI:30616"/>
    </ligand>
</feature>
<dbReference type="InterPro" id="IPR003960">
    <property type="entry name" value="ATPase_AAA_CS"/>
</dbReference>
<evidence type="ECO:0000256" key="2">
    <source>
        <dbReference type="ARBA" id="ARBA00022490"/>
    </source>
</evidence>
<protein>
    <recommendedName>
        <fullName evidence="8">Katanin p60 ATPase-containing subunit A1</fullName>
        <shortName evidence="8">Katanin p60 subunit A1</shortName>
        <ecNumber evidence="8">5.6.1.1</ecNumber>
    </recommendedName>
    <alternativeName>
        <fullName evidence="8">p60 katanin</fullName>
    </alternativeName>
</protein>
<dbReference type="InterPro" id="IPR050304">
    <property type="entry name" value="MT-severing_AAA_ATPase"/>
</dbReference>
<evidence type="ECO:0000256" key="3">
    <source>
        <dbReference type="ARBA" id="ARBA00022701"/>
    </source>
</evidence>
<evidence type="ECO:0000313" key="11">
    <source>
        <dbReference type="Proteomes" id="UP000824120"/>
    </source>
</evidence>
<dbReference type="GO" id="GO:0005524">
    <property type="term" value="F:ATP binding"/>
    <property type="evidence" value="ECO:0007669"/>
    <property type="project" value="UniProtKB-KW"/>
</dbReference>
<dbReference type="GO" id="GO:0051013">
    <property type="term" value="P:microtubule severing"/>
    <property type="evidence" value="ECO:0007669"/>
    <property type="project" value="UniProtKB-UniRule"/>
</dbReference>
<comment type="similarity">
    <text evidence="8">Belongs to the AAA ATPase family. Katanin p60 subunit A1 subfamily.</text>
</comment>
<dbReference type="GO" id="GO:0016887">
    <property type="term" value="F:ATP hydrolysis activity"/>
    <property type="evidence" value="ECO:0007669"/>
    <property type="project" value="InterPro"/>
</dbReference>
<comment type="catalytic activity">
    <reaction evidence="8">
        <text>n ATP + n H2O + a microtubule = n ADP + n phosphate + (n+1) alpha/beta tubulin heterodimers.</text>
        <dbReference type="EC" id="5.6.1.1"/>
    </reaction>
</comment>
<evidence type="ECO:0000259" key="9">
    <source>
        <dbReference type="PROSITE" id="PS50222"/>
    </source>
</evidence>
<dbReference type="InterPro" id="IPR003593">
    <property type="entry name" value="AAA+_ATPase"/>
</dbReference>
<dbReference type="Gene3D" id="3.40.50.300">
    <property type="entry name" value="P-loop containing nucleotide triphosphate hydrolases"/>
    <property type="match status" value="1"/>
</dbReference>
<dbReference type="InterPro" id="IPR027417">
    <property type="entry name" value="P-loop_NTPase"/>
</dbReference>
<comment type="subcellular location">
    <subcellularLocation>
        <location evidence="1 8">Cytoplasm</location>
        <location evidence="1 8">Cytoskeleton</location>
    </subcellularLocation>
</comment>
<evidence type="ECO:0000256" key="7">
    <source>
        <dbReference type="ARBA" id="ARBA00023235"/>
    </source>
</evidence>
<dbReference type="SUPFAM" id="SSF52540">
    <property type="entry name" value="P-loop containing nucleoside triphosphate hydrolases"/>
    <property type="match status" value="1"/>
</dbReference>
<dbReference type="EC" id="5.6.1.1" evidence="8"/>
<evidence type="ECO:0000256" key="8">
    <source>
        <dbReference type="HAMAP-Rule" id="MF_03023"/>
    </source>
</evidence>
<keyword evidence="5 8" id="KW-0067">ATP-binding</keyword>
<dbReference type="Pfam" id="PF17862">
    <property type="entry name" value="AAA_lid_3"/>
    <property type="match status" value="1"/>
</dbReference>
<evidence type="ECO:0000256" key="5">
    <source>
        <dbReference type="ARBA" id="ARBA00022840"/>
    </source>
</evidence>
<dbReference type="SMART" id="SM00382">
    <property type="entry name" value="AAA"/>
    <property type="match status" value="1"/>
</dbReference>
<evidence type="ECO:0000256" key="4">
    <source>
        <dbReference type="ARBA" id="ARBA00022741"/>
    </source>
</evidence>